<evidence type="ECO:0000313" key="7">
    <source>
        <dbReference type="EMBL" id="MQA18223.1"/>
    </source>
</evidence>
<dbReference type="Pfam" id="PF02826">
    <property type="entry name" value="2-Hacid_dh_C"/>
    <property type="match status" value="1"/>
</dbReference>
<dbReference type="CDD" id="cd12156">
    <property type="entry name" value="HPPR"/>
    <property type="match status" value="1"/>
</dbReference>
<keyword evidence="1" id="KW-0521">NADP</keyword>
<dbReference type="PANTHER" id="PTHR10996">
    <property type="entry name" value="2-HYDROXYACID DEHYDROGENASE-RELATED"/>
    <property type="match status" value="1"/>
</dbReference>
<evidence type="ECO:0000313" key="8">
    <source>
        <dbReference type="Proteomes" id="UP000444318"/>
    </source>
</evidence>
<comment type="caution">
    <text evidence="7">The sequence shown here is derived from an EMBL/GenBank/DDBJ whole genome shotgun (WGS) entry which is preliminary data.</text>
</comment>
<dbReference type="Proteomes" id="UP000444318">
    <property type="component" value="Unassembled WGS sequence"/>
</dbReference>
<evidence type="ECO:0000259" key="6">
    <source>
        <dbReference type="Pfam" id="PF02826"/>
    </source>
</evidence>
<dbReference type="GO" id="GO:0005829">
    <property type="term" value="C:cytosol"/>
    <property type="evidence" value="ECO:0007669"/>
    <property type="project" value="TreeGrafter"/>
</dbReference>
<comment type="similarity">
    <text evidence="4">Belongs to the D-isomer specific 2-hydroxyacid dehydrogenase family.</text>
</comment>
<dbReference type="GO" id="GO:0030267">
    <property type="term" value="F:glyoxylate reductase (NADPH) activity"/>
    <property type="evidence" value="ECO:0007669"/>
    <property type="project" value="TreeGrafter"/>
</dbReference>
<dbReference type="Pfam" id="PF00389">
    <property type="entry name" value="2-Hacid_dh"/>
    <property type="match status" value="1"/>
</dbReference>
<dbReference type="InterPro" id="IPR036291">
    <property type="entry name" value="NAD(P)-bd_dom_sf"/>
</dbReference>
<dbReference type="InterPro" id="IPR006140">
    <property type="entry name" value="D-isomer_DH_NAD-bd"/>
</dbReference>
<dbReference type="SUPFAM" id="SSF52283">
    <property type="entry name" value="Formate/glycerate dehydrogenase catalytic domain-like"/>
    <property type="match status" value="1"/>
</dbReference>
<sequence>MKPEILVLAASPSADVMAQLEQAFHCHHLWRQPCEAQPDWLASVASGIRGVLTTGSIGIGPALLAQLPKLEIVAVNGIGTDAVALEQTRERGIFVTNTPGVLTEDVADLALTLLLSAARGLPALDRLVRSGAWEHGPSLAPTRALRGKVCGVFGFGRIGQAVAARAAAFGMRALYYQPRAVDGAAAGRCASLLALAQASDYLVLCAPGGEATRHAVNAEVMAALGPQGTLVNVARGSLVDQEALVAALRDGVLGKAALDVFDHEPHVPAALRELDNVVLTPHVGSLTVETRYAMGQLVVDNLRAHFDGRSLLTPVR</sequence>
<feature type="domain" description="D-isomer specific 2-hydroxyacid dehydrogenase NAD-binding" evidence="6">
    <location>
        <begin position="111"/>
        <end position="284"/>
    </location>
</feature>
<dbReference type="SUPFAM" id="SSF51735">
    <property type="entry name" value="NAD(P)-binding Rossmann-fold domains"/>
    <property type="match status" value="1"/>
</dbReference>
<keyword evidence="3" id="KW-0520">NAD</keyword>
<evidence type="ECO:0000256" key="2">
    <source>
        <dbReference type="ARBA" id="ARBA00023002"/>
    </source>
</evidence>
<dbReference type="GO" id="GO:0016618">
    <property type="term" value="F:hydroxypyruvate reductase [NAD(P)H] activity"/>
    <property type="evidence" value="ECO:0007669"/>
    <property type="project" value="TreeGrafter"/>
</dbReference>
<keyword evidence="2 4" id="KW-0560">Oxidoreductase</keyword>
<evidence type="ECO:0000256" key="4">
    <source>
        <dbReference type="RuleBase" id="RU003719"/>
    </source>
</evidence>
<evidence type="ECO:0000256" key="3">
    <source>
        <dbReference type="ARBA" id="ARBA00023027"/>
    </source>
</evidence>
<dbReference type="InterPro" id="IPR006139">
    <property type="entry name" value="D-isomer_2_OHA_DH_cat_dom"/>
</dbReference>
<evidence type="ECO:0000259" key="5">
    <source>
        <dbReference type="Pfam" id="PF00389"/>
    </source>
</evidence>
<dbReference type="GO" id="GO:0051287">
    <property type="term" value="F:NAD binding"/>
    <property type="evidence" value="ECO:0007669"/>
    <property type="project" value="InterPro"/>
</dbReference>
<reference evidence="7 8" key="1">
    <citation type="submission" date="2019-10" db="EMBL/GenBank/DDBJ databases">
        <title>Two novel species isolated from a subtropical stream in China.</title>
        <authorList>
            <person name="Lu H."/>
        </authorList>
    </citation>
    <scope>NUCLEOTIDE SEQUENCE [LARGE SCALE GENOMIC DNA]</scope>
    <source>
        <strain evidence="7 8">FT103W</strain>
    </source>
</reference>
<dbReference type="PANTHER" id="PTHR10996:SF178">
    <property type="entry name" value="2-HYDROXYACID DEHYDROGENASE YGL185C-RELATED"/>
    <property type="match status" value="1"/>
</dbReference>
<dbReference type="Gene3D" id="3.40.50.720">
    <property type="entry name" value="NAD(P)-binding Rossmann-like Domain"/>
    <property type="match status" value="2"/>
</dbReference>
<dbReference type="AlphaFoldDB" id="A0A843S7N4"/>
<feature type="domain" description="D-isomer specific 2-hydroxyacid dehydrogenase catalytic" evidence="5">
    <location>
        <begin position="12"/>
        <end position="315"/>
    </location>
</feature>
<evidence type="ECO:0000256" key="1">
    <source>
        <dbReference type="ARBA" id="ARBA00022857"/>
    </source>
</evidence>
<keyword evidence="8" id="KW-1185">Reference proteome</keyword>
<accession>A0A843S7N4</accession>
<proteinExistence type="inferred from homology"/>
<gene>
    <name evidence="7" type="ORF">GEV01_01710</name>
</gene>
<dbReference type="EMBL" id="WHUF01000001">
    <property type="protein sequence ID" value="MQA18223.1"/>
    <property type="molecule type" value="Genomic_DNA"/>
</dbReference>
<dbReference type="FunFam" id="3.40.50.720:FF:000213">
    <property type="entry name" value="Putative 2-hydroxyacid dehydrogenase"/>
    <property type="match status" value="1"/>
</dbReference>
<organism evidence="7 8">
    <name type="scientific">Rugamonas rivuli</name>
    <dbReference type="NCBI Taxonomy" id="2743358"/>
    <lineage>
        <taxon>Bacteria</taxon>
        <taxon>Pseudomonadati</taxon>
        <taxon>Pseudomonadota</taxon>
        <taxon>Betaproteobacteria</taxon>
        <taxon>Burkholderiales</taxon>
        <taxon>Oxalobacteraceae</taxon>
        <taxon>Telluria group</taxon>
        <taxon>Rugamonas</taxon>
    </lineage>
</organism>
<dbReference type="InterPro" id="IPR050223">
    <property type="entry name" value="D-isomer_2-hydroxyacid_DH"/>
</dbReference>
<protein>
    <submittedName>
        <fullName evidence="7">2-hydroxyacid dehydrogenase</fullName>
    </submittedName>
</protein>
<name>A0A843S7N4_9BURK</name>